<dbReference type="InterPro" id="IPR051603">
    <property type="entry name" value="Zinc-ADH_QOR/CCCR"/>
</dbReference>
<reference evidence="3" key="1">
    <citation type="submission" date="2023-07" db="EMBL/GenBank/DDBJ databases">
        <title>Sequencing the genomes of 1000 actinobacteria strains.</title>
        <authorList>
            <person name="Klenk H.-P."/>
        </authorList>
    </citation>
    <scope>NUCLEOTIDE SEQUENCE</scope>
    <source>
        <strain evidence="3">DSM 44707</strain>
    </source>
</reference>
<keyword evidence="1" id="KW-0521">NADP</keyword>
<evidence type="ECO:0000313" key="3">
    <source>
        <dbReference type="EMBL" id="MDR7274398.1"/>
    </source>
</evidence>
<dbReference type="SUPFAM" id="SSF50129">
    <property type="entry name" value="GroES-like"/>
    <property type="match status" value="1"/>
</dbReference>
<dbReference type="GO" id="GO:0016491">
    <property type="term" value="F:oxidoreductase activity"/>
    <property type="evidence" value="ECO:0007669"/>
    <property type="project" value="InterPro"/>
</dbReference>
<dbReference type="Pfam" id="PF08240">
    <property type="entry name" value="ADH_N"/>
    <property type="match status" value="1"/>
</dbReference>
<organism evidence="3 4">
    <name type="scientific">Catenuloplanes atrovinosus</name>
    <dbReference type="NCBI Taxonomy" id="137266"/>
    <lineage>
        <taxon>Bacteria</taxon>
        <taxon>Bacillati</taxon>
        <taxon>Actinomycetota</taxon>
        <taxon>Actinomycetes</taxon>
        <taxon>Micromonosporales</taxon>
        <taxon>Micromonosporaceae</taxon>
        <taxon>Catenuloplanes</taxon>
    </lineage>
</organism>
<evidence type="ECO:0000259" key="2">
    <source>
        <dbReference type="SMART" id="SM00829"/>
    </source>
</evidence>
<dbReference type="InterPro" id="IPR020843">
    <property type="entry name" value="ER"/>
</dbReference>
<evidence type="ECO:0000313" key="4">
    <source>
        <dbReference type="Proteomes" id="UP001183643"/>
    </source>
</evidence>
<accession>A0AAE3YLG2</accession>
<name>A0AAE3YLG2_9ACTN</name>
<dbReference type="RefSeq" id="WP_310364060.1">
    <property type="nucleotide sequence ID" value="NZ_JAVDYB010000001.1"/>
</dbReference>
<dbReference type="PANTHER" id="PTHR44154:SF1">
    <property type="entry name" value="QUINONE OXIDOREDUCTASE"/>
    <property type="match status" value="1"/>
</dbReference>
<keyword evidence="4" id="KW-1185">Reference proteome</keyword>
<dbReference type="InterPro" id="IPR036291">
    <property type="entry name" value="NAD(P)-bd_dom_sf"/>
</dbReference>
<gene>
    <name evidence="3" type="ORF">J2S41_001176</name>
</gene>
<dbReference type="AlphaFoldDB" id="A0AAE3YLG2"/>
<dbReference type="InterPro" id="IPR011032">
    <property type="entry name" value="GroES-like_sf"/>
</dbReference>
<dbReference type="EMBL" id="JAVDYB010000001">
    <property type="protein sequence ID" value="MDR7274398.1"/>
    <property type="molecule type" value="Genomic_DNA"/>
</dbReference>
<dbReference type="CDD" id="cd05289">
    <property type="entry name" value="MDR_like_2"/>
    <property type="match status" value="1"/>
</dbReference>
<dbReference type="Pfam" id="PF13602">
    <property type="entry name" value="ADH_zinc_N_2"/>
    <property type="match status" value="1"/>
</dbReference>
<dbReference type="SMART" id="SM00829">
    <property type="entry name" value="PKS_ER"/>
    <property type="match status" value="1"/>
</dbReference>
<dbReference type="Gene3D" id="3.40.50.720">
    <property type="entry name" value="NAD(P)-binding Rossmann-like Domain"/>
    <property type="match status" value="1"/>
</dbReference>
<dbReference type="PANTHER" id="PTHR44154">
    <property type="entry name" value="QUINONE OXIDOREDUCTASE"/>
    <property type="match status" value="1"/>
</dbReference>
<dbReference type="InterPro" id="IPR013154">
    <property type="entry name" value="ADH-like_N"/>
</dbReference>
<proteinExistence type="predicted"/>
<dbReference type="Gene3D" id="3.90.180.10">
    <property type="entry name" value="Medium-chain alcohol dehydrogenases, catalytic domain"/>
    <property type="match status" value="1"/>
</dbReference>
<comment type="caution">
    <text evidence="3">The sequence shown here is derived from an EMBL/GenBank/DDBJ whole genome shotgun (WGS) entry which is preliminary data.</text>
</comment>
<dbReference type="SUPFAM" id="SSF51735">
    <property type="entry name" value="NAD(P)-binding Rossmann-fold domains"/>
    <property type="match status" value="1"/>
</dbReference>
<feature type="domain" description="Enoyl reductase (ER)" evidence="2">
    <location>
        <begin position="10"/>
        <end position="297"/>
    </location>
</feature>
<protein>
    <submittedName>
        <fullName evidence="3">NADPH:quinone reductase-like Zn-dependent oxidoreductase</fullName>
    </submittedName>
</protein>
<evidence type="ECO:0000256" key="1">
    <source>
        <dbReference type="ARBA" id="ARBA00022857"/>
    </source>
</evidence>
<sequence length="300" mass="31330">MRAITFSEYGGPEVLTLSEMPVPEPGPGQVRVAVRAAGVNPSDWKFRSGMLRDLVPLTFPHVPGLELAGVVDATGPDVDLRPGDEVFGWAATGAYAEYALAGPVARKPAALSWADAASLSIAAAAALRDLPLLRVAPGETLLIHGAGGTTGRFAAQVALARGVTVVGTAGARHHDELRALGVVPVEYGDGWIDRVRAVTPAGVDAVYDASGYGMLPGSIALRGTTDRIITIADLGAAEFGVPFSTGGDQTREMLEELARWVTDRGVRILHRRGYPLAEAAAAHAESERGHPHGRLTIEIG</sequence>
<dbReference type="Proteomes" id="UP001183643">
    <property type="component" value="Unassembled WGS sequence"/>
</dbReference>